<keyword evidence="7 10" id="KW-0949">S-adenosyl-L-methionine</keyword>
<evidence type="ECO:0000256" key="1">
    <source>
        <dbReference type="ARBA" id="ARBA00004496"/>
    </source>
</evidence>
<evidence type="ECO:0000256" key="10">
    <source>
        <dbReference type="PIRNR" id="PIRNR015601"/>
    </source>
</evidence>
<evidence type="ECO:0000256" key="7">
    <source>
        <dbReference type="ARBA" id="ARBA00022691"/>
    </source>
</evidence>
<evidence type="ECO:0000256" key="6">
    <source>
        <dbReference type="ARBA" id="ARBA00022679"/>
    </source>
</evidence>
<dbReference type="InterPro" id="IPR029026">
    <property type="entry name" value="tRNA_m1G_MTases_N"/>
</dbReference>
<comment type="subcellular location">
    <subcellularLocation>
        <location evidence="1 10">Cytoplasm</location>
    </subcellularLocation>
</comment>
<gene>
    <name evidence="13" type="ORF">IAC51_04330</name>
</gene>
<keyword evidence="3 10" id="KW-0963">Cytoplasm</keyword>
<evidence type="ECO:0000256" key="2">
    <source>
        <dbReference type="ARBA" id="ARBA00005528"/>
    </source>
</evidence>
<keyword evidence="4 10" id="KW-0698">rRNA processing</keyword>
<keyword evidence="5 10" id="KW-0489">Methyltransferase</keyword>
<reference evidence="13" key="2">
    <citation type="journal article" date="2021" name="PeerJ">
        <title>Extensive microbial diversity within the chicken gut microbiome revealed by metagenomics and culture.</title>
        <authorList>
            <person name="Gilroy R."/>
            <person name="Ravi A."/>
            <person name="Getino M."/>
            <person name="Pursley I."/>
            <person name="Horton D.L."/>
            <person name="Alikhan N.F."/>
            <person name="Baker D."/>
            <person name="Gharbi K."/>
            <person name="Hall N."/>
            <person name="Watson M."/>
            <person name="Adriaenssens E.M."/>
            <person name="Foster-Nyarko E."/>
            <person name="Jarju S."/>
            <person name="Secka A."/>
            <person name="Antonio M."/>
            <person name="Oren A."/>
            <person name="Chaudhuri R.R."/>
            <person name="La Ragione R."/>
            <person name="Hildebrand F."/>
            <person name="Pallen M.J."/>
        </authorList>
    </citation>
    <scope>NUCLEOTIDE SEQUENCE</scope>
    <source>
        <strain evidence="13">3924</strain>
    </source>
</reference>
<dbReference type="GO" id="GO:0070475">
    <property type="term" value="P:rRNA base methylation"/>
    <property type="evidence" value="ECO:0007669"/>
    <property type="project" value="TreeGrafter"/>
</dbReference>
<dbReference type="NCBIfam" id="NF008702">
    <property type="entry name" value="PRK11713.6-1"/>
    <property type="match status" value="1"/>
</dbReference>
<dbReference type="Pfam" id="PF04452">
    <property type="entry name" value="Methyltrans_RNA"/>
    <property type="match status" value="1"/>
</dbReference>
<dbReference type="GO" id="GO:0070042">
    <property type="term" value="F:rRNA (uridine-N3-)-methyltransferase activity"/>
    <property type="evidence" value="ECO:0007669"/>
    <property type="project" value="TreeGrafter"/>
</dbReference>
<dbReference type="CDD" id="cd18084">
    <property type="entry name" value="RsmE-like"/>
    <property type="match status" value="1"/>
</dbReference>
<reference evidence="13" key="1">
    <citation type="submission" date="2020-10" db="EMBL/GenBank/DDBJ databases">
        <authorList>
            <person name="Gilroy R."/>
        </authorList>
    </citation>
    <scope>NUCLEOTIDE SEQUENCE</scope>
    <source>
        <strain evidence="13">3924</strain>
    </source>
</reference>
<comment type="catalytic activity">
    <reaction evidence="9 10">
        <text>uridine(1498) in 16S rRNA + S-adenosyl-L-methionine = N(3)-methyluridine(1498) in 16S rRNA + S-adenosyl-L-homocysteine + H(+)</text>
        <dbReference type="Rhea" id="RHEA:42920"/>
        <dbReference type="Rhea" id="RHEA-COMP:10283"/>
        <dbReference type="Rhea" id="RHEA-COMP:10284"/>
        <dbReference type="ChEBI" id="CHEBI:15378"/>
        <dbReference type="ChEBI" id="CHEBI:57856"/>
        <dbReference type="ChEBI" id="CHEBI:59789"/>
        <dbReference type="ChEBI" id="CHEBI:65315"/>
        <dbReference type="ChEBI" id="CHEBI:74502"/>
        <dbReference type="EC" id="2.1.1.193"/>
    </reaction>
</comment>
<dbReference type="PANTHER" id="PTHR30027:SF3">
    <property type="entry name" value="16S RRNA (URACIL(1498)-N(3))-METHYLTRANSFERASE"/>
    <property type="match status" value="1"/>
</dbReference>
<evidence type="ECO:0000313" key="14">
    <source>
        <dbReference type="Proteomes" id="UP000712007"/>
    </source>
</evidence>
<dbReference type="InterPro" id="IPR006700">
    <property type="entry name" value="RsmE"/>
</dbReference>
<evidence type="ECO:0000259" key="12">
    <source>
        <dbReference type="Pfam" id="PF20260"/>
    </source>
</evidence>
<proteinExistence type="inferred from homology"/>
<dbReference type="SUPFAM" id="SSF75217">
    <property type="entry name" value="alpha/beta knot"/>
    <property type="match status" value="1"/>
</dbReference>
<evidence type="ECO:0000256" key="5">
    <source>
        <dbReference type="ARBA" id="ARBA00022603"/>
    </source>
</evidence>
<evidence type="ECO:0000256" key="4">
    <source>
        <dbReference type="ARBA" id="ARBA00022552"/>
    </source>
</evidence>
<comment type="similarity">
    <text evidence="2 10">Belongs to the RNA methyltransferase RsmE family.</text>
</comment>
<keyword evidence="6 10" id="KW-0808">Transferase</keyword>
<dbReference type="AlphaFoldDB" id="A0A940IE23"/>
<dbReference type="NCBIfam" id="TIGR00046">
    <property type="entry name" value="RsmE family RNA methyltransferase"/>
    <property type="match status" value="1"/>
</dbReference>
<evidence type="ECO:0000256" key="9">
    <source>
        <dbReference type="ARBA" id="ARBA00047944"/>
    </source>
</evidence>
<evidence type="ECO:0000256" key="3">
    <source>
        <dbReference type="ARBA" id="ARBA00022490"/>
    </source>
</evidence>
<dbReference type="InterPro" id="IPR046887">
    <property type="entry name" value="RsmE_PUA-like"/>
</dbReference>
<dbReference type="GO" id="GO:0005737">
    <property type="term" value="C:cytoplasm"/>
    <property type="evidence" value="ECO:0007669"/>
    <property type="project" value="UniProtKB-SubCell"/>
</dbReference>
<dbReference type="InterPro" id="IPR015947">
    <property type="entry name" value="PUA-like_sf"/>
</dbReference>
<sequence>MNLFYAPDILTTPLLPEEESLHCVKVLRHKTGDIIHLIDGRGSMYEAEIVAAHPKRAEVRVISVTAGYNAHRYSLHMAVAPTKNIDRFEWFVEKATEIGLDELTPIVCRYSERRTLKLERIEKILLSASKQSLHAKVPRLNPPADFSDFVRGVRADGRFLAHCYPGEKQYLLRACASVADAVVMVGPEGDFSEEEVRLALSSGFVGVSLGESRLRTETAGIVAAHLVAVASELRLE</sequence>
<evidence type="ECO:0000259" key="11">
    <source>
        <dbReference type="Pfam" id="PF04452"/>
    </source>
</evidence>
<dbReference type="PIRSF" id="PIRSF015601">
    <property type="entry name" value="MTase_slr0722"/>
    <property type="match status" value="1"/>
</dbReference>
<dbReference type="EMBL" id="JADIMV010000072">
    <property type="protein sequence ID" value="MBO8439858.1"/>
    <property type="molecule type" value="Genomic_DNA"/>
</dbReference>
<organism evidence="13 14">
    <name type="scientific">Candidatus Aphodosoma intestinipullorum</name>
    <dbReference type="NCBI Taxonomy" id="2840674"/>
    <lineage>
        <taxon>Bacteria</taxon>
        <taxon>Pseudomonadati</taxon>
        <taxon>Bacteroidota</taxon>
        <taxon>Bacteroidia</taxon>
        <taxon>Bacteroidales</taxon>
        <taxon>Candidatus Aphodosoma</taxon>
    </lineage>
</organism>
<dbReference type="EC" id="2.1.1.193" evidence="10"/>
<protein>
    <recommendedName>
        <fullName evidence="10">Ribosomal RNA small subunit methyltransferase E</fullName>
        <ecNumber evidence="10">2.1.1.193</ecNumber>
    </recommendedName>
</protein>
<dbReference type="InterPro" id="IPR029028">
    <property type="entry name" value="Alpha/beta_knot_MTases"/>
</dbReference>
<comment type="caution">
    <text evidence="13">The sequence shown here is derived from an EMBL/GenBank/DDBJ whole genome shotgun (WGS) entry which is preliminary data.</text>
</comment>
<dbReference type="Gene3D" id="2.40.240.20">
    <property type="entry name" value="Hypothetical PUA domain-like, domain 1"/>
    <property type="match status" value="1"/>
</dbReference>
<evidence type="ECO:0000256" key="8">
    <source>
        <dbReference type="ARBA" id="ARBA00025699"/>
    </source>
</evidence>
<feature type="domain" description="Ribosomal RNA small subunit methyltransferase E PUA-like" evidence="12">
    <location>
        <begin position="15"/>
        <end position="61"/>
    </location>
</feature>
<dbReference type="Gene3D" id="3.40.1280.10">
    <property type="match status" value="1"/>
</dbReference>
<dbReference type="Pfam" id="PF20260">
    <property type="entry name" value="PUA_4"/>
    <property type="match status" value="1"/>
</dbReference>
<name>A0A940IE23_9BACT</name>
<feature type="domain" description="Ribosomal RNA small subunit methyltransferase E methyltransferase" evidence="11">
    <location>
        <begin position="73"/>
        <end position="227"/>
    </location>
</feature>
<dbReference type="InterPro" id="IPR046886">
    <property type="entry name" value="RsmE_MTase_dom"/>
</dbReference>
<accession>A0A940IE23</accession>
<dbReference type="Proteomes" id="UP000712007">
    <property type="component" value="Unassembled WGS sequence"/>
</dbReference>
<dbReference type="PANTHER" id="PTHR30027">
    <property type="entry name" value="RIBOSOMAL RNA SMALL SUBUNIT METHYLTRANSFERASE E"/>
    <property type="match status" value="1"/>
</dbReference>
<dbReference type="SUPFAM" id="SSF88697">
    <property type="entry name" value="PUA domain-like"/>
    <property type="match status" value="1"/>
</dbReference>
<evidence type="ECO:0000313" key="13">
    <source>
        <dbReference type="EMBL" id="MBO8439858.1"/>
    </source>
</evidence>
<comment type="function">
    <text evidence="8 10">Specifically methylates the N3 position of the uracil ring of uridine 1498 (m3U1498) in 16S rRNA. Acts on the fully assembled 30S ribosomal subunit.</text>
</comment>